<dbReference type="PANTHER" id="PTHR30273:SF2">
    <property type="entry name" value="PROTEIN FECR"/>
    <property type="match status" value="1"/>
</dbReference>
<dbReference type="FunFam" id="2.60.120.1440:FF:000001">
    <property type="entry name" value="Putative anti-sigma factor"/>
    <property type="match status" value="1"/>
</dbReference>
<evidence type="ECO:0000259" key="3">
    <source>
        <dbReference type="Pfam" id="PF16344"/>
    </source>
</evidence>
<dbReference type="PANTHER" id="PTHR30273">
    <property type="entry name" value="PERIPLASMIC SIGNAL SENSOR AND SIGMA FACTOR ACTIVATOR FECR-RELATED"/>
    <property type="match status" value="1"/>
</dbReference>
<organism evidence="4 5">
    <name type="scientific">Pedobacter africanus</name>
    <dbReference type="NCBI Taxonomy" id="151894"/>
    <lineage>
        <taxon>Bacteria</taxon>
        <taxon>Pseudomonadati</taxon>
        <taxon>Bacteroidota</taxon>
        <taxon>Sphingobacteriia</taxon>
        <taxon>Sphingobacteriales</taxon>
        <taxon>Sphingobacteriaceae</taxon>
        <taxon>Pedobacter</taxon>
    </lineage>
</organism>
<evidence type="ECO:0000313" key="4">
    <source>
        <dbReference type="EMBL" id="SMC40532.1"/>
    </source>
</evidence>
<dbReference type="Gene3D" id="3.55.50.30">
    <property type="match status" value="1"/>
</dbReference>
<keyword evidence="5" id="KW-1185">Reference proteome</keyword>
<feature type="domain" description="Protein FecR C-terminal" evidence="3">
    <location>
        <begin position="322"/>
        <end position="385"/>
    </location>
</feature>
<dbReference type="InterPro" id="IPR012373">
    <property type="entry name" value="Ferrdict_sens_TM"/>
</dbReference>
<dbReference type="Gene3D" id="2.60.120.1440">
    <property type="match status" value="1"/>
</dbReference>
<dbReference type="Proteomes" id="UP000192756">
    <property type="component" value="Unassembled WGS sequence"/>
</dbReference>
<feature type="transmembrane region" description="Helical" evidence="1">
    <location>
        <begin position="88"/>
        <end position="109"/>
    </location>
</feature>
<feature type="domain" description="FecR protein" evidence="2">
    <location>
        <begin position="184"/>
        <end position="278"/>
    </location>
</feature>
<dbReference type="InterPro" id="IPR032508">
    <property type="entry name" value="FecR_C"/>
</dbReference>
<dbReference type="OrthoDB" id="1099963at2"/>
<dbReference type="STRING" id="151894.SAMN04488524_0238"/>
<dbReference type="RefSeq" id="WP_084236599.1">
    <property type="nucleotide sequence ID" value="NZ_FWXT01000001.1"/>
</dbReference>
<keyword evidence="1" id="KW-0472">Membrane</keyword>
<name>A0A1W1YWS7_9SPHI</name>
<dbReference type="Pfam" id="PF16344">
    <property type="entry name" value="FecR_C"/>
    <property type="match status" value="1"/>
</dbReference>
<keyword evidence="1" id="KW-0812">Transmembrane</keyword>
<dbReference type="EMBL" id="FWXT01000001">
    <property type="protein sequence ID" value="SMC40532.1"/>
    <property type="molecule type" value="Genomic_DNA"/>
</dbReference>
<protein>
    <submittedName>
        <fullName evidence="4">FecR family protein</fullName>
    </submittedName>
</protein>
<sequence length="399" mass="44904">MEHSEELQRYRYLASRWLDHSITEDELREFNEWYTSNLDTPLNIPASFAAAEPVLEARILQKLNDKLEAETTAEINSHTLQGKAKNSWFARVAVAASILIALCAGLWFYQNRTMEYPLQNVTQNDIPPGRNTATLTFSNGAVIQLSDARKAVFINQDKLKYNDGTVVGMRTEARGILSGEMITAATPKGGTYQVILSDGTHVWLNADSKLSFPSQFAGNDRTVTLSGEAYFEVAKNKTKPFVVNYGKSAVEVLGTHFNIMAYKDELASKVTLLEGAVKVNRGAEKVLLKPGQQVEISEQEGAVIELNKDVDTEQVVAWKNGYFMFANEPVESIMRKISRWYDVTVVYEDDLKDRALWGTVSRFKNVSEVLKRLELTGVVRFKMDNLNAKGKERRIIVMK</sequence>
<reference evidence="5" key="1">
    <citation type="submission" date="2017-04" db="EMBL/GenBank/DDBJ databases">
        <authorList>
            <person name="Varghese N."/>
            <person name="Submissions S."/>
        </authorList>
    </citation>
    <scope>NUCLEOTIDE SEQUENCE [LARGE SCALE GENOMIC DNA]</scope>
    <source>
        <strain evidence="5">DSM 12126</strain>
    </source>
</reference>
<evidence type="ECO:0000259" key="2">
    <source>
        <dbReference type="Pfam" id="PF04773"/>
    </source>
</evidence>
<evidence type="ECO:0000256" key="1">
    <source>
        <dbReference type="SAM" id="Phobius"/>
    </source>
</evidence>
<keyword evidence="1" id="KW-1133">Transmembrane helix</keyword>
<gene>
    <name evidence="4" type="ORF">SAMN04488524_0238</name>
</gene>
<proteinExistence type="predicted"/>
<accession>A0A1W1YWS7</accession>
<dbReference type="Pfam" id="PF04773">
    <property type="entry name" value="FecR"/>
    <property type="match status" value="1"/>
</dbReference>
<dbReference type="GO" id="GO:0016989">
    <property type="term" value="F:sigma factor antagonist activity"/>
    <property type="evidence" value="ECO:0007669"/>
    <property type="project" value="TreeGrafter"/>
</dbReference>
<dbReference type="InterPro" id="IPR006860">
    <property type="entry name" value="FecR"/>
</dbReference>
<evidence type="ECO:0000313" key="5">
    <source>
        <dbReference type="Proteomes" id="UP000192756"/>
    </source>
</evidence>
<dbReference type="AlphaFoldDB" id="A0A1W1YWS7"/>